<dbReference type="Gene3D" id="3.30.70.580">
    <property type="entry name" value="Pseudouridine synthase I, catalytic domain, N-terminal subdomain"/>
    <property type="match status" value="1"/>
</dbReference>
<dbReference type="Proteomes" id="UP000295244">
    <property type="component" value="Unassembled WGS sequence"/>
</dbReference>
<dbReference type="CDD" id="cd02870">
    <property type="entry name" value="PseudoU_synth_RsuA_like"/>
    <property type="match status" value="1"/>
</dbReference>
<dbReference type="InterPro" id="IPR036986">
    <property type="entry name" value="S4_RNA-bd_sf"/>
</dbReference>
<dbReference type="GO" id="GO:0120159">
    <property type="term" value="F:rRNA pseudouridine synthase activity"/>
    <property type="evidence" value="ECO:0007669"/>
    <property type="project" value="UniProtKB-ARBA"/>
</dbReference>
<dbReference type="InterPro" id="IPR002942">
    <property type="entry name" value="S4_RNA-bd"/>
</dbReference>
<gene>
    <name evidence="7" type="ORF">E0L93_06860</name>
</gene>
<dbReference type="Pfam" id="PF00849">
    <property type="entry name" value="PseudoU_synth_2"/>
    <property type="match status" value="1"/>
</dbReference>
<evidence type="ECO:0000256" key="5">
    <source>
        <dbReference type="RuleBase" id="RU003887"/>
    </source>
</evidence>
<dbReference type="CDD" id="cd00165">
    <property type="entry name" value="S4"/>
    <property type="match status" value="1"/>
</dbReference>
<dbReference type="InterPro" id="IPR020094">
    <property type="entry name" value="TruA/RsuA/RluB/E/F_N"/>
</dbReference>
<dbReference type="OrthoDB" id="9807213at2"/>
<dbReference type="PROSITE" id="PS50889">
    <property type="entry name" value="S4"/>
    <property type="match status" value="1"/>
</dbReference>
<dbReference type="Gene3D" id="3.10.290.10">
    <property type="entry name" value="RNA-binding S4 domain"/>
    <property type="match status" value="1"/>
</dbReference>
<name>A0A4R1BIX3_9ACTN</name>
<dbReference type="FunFam" id="3.10.290.10:FF:000003">
    <property type="entry name" value="Pseudouridine synthase"/>
    <property type="match status" value="1"/>
</dbReference>
<sequence length="231" mass="25057">MRLQKYLARSGVAPSRRKAEALISAGRVRVNGEIAALGATVSEGDEVTLDGRPVRPPHEHAYLALHKPPGYLTALSDPQGRPTVRDLIPQVPGLVHVGRLDRDTSGLLLLTNDGEFANRISHPSFEIEKEYRVTVAGHASREALAALAAGPDLEDGPTRPMRLARVRRSPGATTFHLTTHEGRNRIVRRACAAVGLQVVALERVRVGPVRLGNLKPGEYRPLTPGELEALR</sequence>
<dbReference type="PANTHER" id="PTHR47683">
    <property type="entry name" value="PSEUDOURIDINE SYNTHASE FAMILY PROTEIN-RELATED"/>
    <property type="match status" value="1"/>
</dbReference>
<dbReference type="InterPro" id="IPR042092">
    <property type="entry name" value="PsdUridine_s_RsuA/RluB/E/F_cat"/>
</dbReference>
<organism evidence="7 8">
    <name type="scientific">Rubrobacter taiwanensis</name>
    <dbReference type="NCBI Taxonomy" id="185139"/>
    <lineage>
        <taxon>Bacteria</taxon>
        <taxon>Bacillati</taxon>
        <taxon>Actinomycetota</taxon>
        <taxon>Rubrobacteria</taxon>
        <taxon>Rubrobacterales</taxon>
        <taxon>Rubrobacteraceae</taxon>
        <taxon>Rubrobacter</taxon>
    </lineage>
</organism>
<keyword evidence="4" id="KW-0694">RNA-binding</keyword>
<proteinExistence type="inferred from homology"/>
<comment type="caution">
    <text evidence="7">The sequence shown here is derived from an EMBL/GenBank/DDBJ whole genome shotgun (WGS) entry which is preliminary data.</text>
</comment>
<dbReference type="SMART" id="SM00363">
    <property type="entry name" value="S4"/>
    <property type="match status" value="1"/>
</dbReference>
<dbReference type="EC" id="5.4.99.-" evidence="5"/>
<dbReference type="PROSITE" id="PS01149">
    <property type="entry name" value="PSI_RSU"/>
    <property type="match status" value="1"/>
</dbReference>
<evidence type="ECO:0000313" key="7">
    <source>
        <dbReference type="EMBL" id="TCJ17250.1"/>
    </source>
</evidence>
<evidence type="ECO:0000256" key="3">
    <source>
        <dbReference type="ARBA" id="ARBA00023235"/>
    </source>
</evidence>
<dbReference type="InterPro" id="IPR000748">
    <property type="entry name" value="PsdUridine_synth_RsuA/RluB/E/F"/>
</dbReference>
<dbReference type="SUPFAM" id="SSF55174">
    <property type="entry name" value="Alpha-L RNA-binding motif"/>
    <property type="match status" value="1"/>
</dbReference>
<evidence type="ECO:0000259" key="6">
    <source>
        <dbReference type="SMART" id="SM00363"/>
    </source>
</evidence>
<dbReference type="Gene3D" id="3.30.70.1560">
    <property type="entry name" value="Alpha-L RNA-binding motif"/>
    <property type="match status" value="1"/>
</dbReference>
<dbReference type="SUPFAM" id="SSF55120">
    <property type="entry name" value="Pseudouridine synthase"/>
    <property type="match status" value="1"/>
</dbReference>
<protein>
    <recommendedName>
        <fullName evidence="5">Pseudouridine synthase</fullName>
        <ecNumber evidence="5">5.4.99.-</ecNumber>
    </recommendedName>
</protein>
<dbReference type="InterPro" id="IPR050343">
    <property type="entry name" value="RsuA_PseudoU_synthase"/>
</dbReference>
<dbReference type="Pfam" id="PF01479">
    <property type="entry name" value="S4"/>
    <property type="match status" value="1"/>
</dbReference>
<accession>A0A4R1BIX3</accession>
<comment type="catalytic activity">
    <reaction evidence="1">
        <text>a uridine in RNA = a pseudouridine in RNA</text>
        <dbReference type="Rhea" id="RHEA:48348"/>
        <dbReference type="Rhea" id="RHEA-COMP:12068"/>
        <dbReference type="Rhea" id="RHEA-COMP:12069"/>
        <dbReference type="ChEBI" id="CHEBI:65314"/>
        <dbReference type="ChEBI" id="CHEBI:65315"/>
    </reaction>
</comment>
<dbReference type="GO" id="GO:0000455">
    <property type="term" value="P:enzyme-directed rRNA pseudouridine synthesis"/>
    <property type="evidence" value="ECO:0007669"/>
    <property type="project" value="UniProtKB-ARBA"/>
</dbReference>
<dbReference type="InterPro" id="IPR020103">
    <property type="entry name" value="PsdUridine_synth_cat_dom_sf"/>
</dbReference>
<feature type="domain" description="RNA-binding S4" evidence="6">
    <location>
        <begin position="1"/>
        <end position="58"/>
    </location>
</feature>
<dbReference type="PANTHER" id="PTHR47683:SF2">
    <property type="entry name" value="RNA-BINDING S4 DOMAIN-CONTAINING PROTEIN"/>
    <property type="match status" value="1"/>
</dbReference>
<dbReference type="RefSeq" id="WP_132690307.1">
    <property type="nucleotide sequence ID" value="NZ_SKBU01000014.1"/>
</dbReference>
<dbReference type="AlphaFoldDB" id="A0A4R1BIX3"/>
<dbReference type="GO" id="GO:0003723">
    <property type="term" value="F:RNA binding"/>
    <property type="evidence" value="ECO:0007669"/>
    <property type="project" value="UniProtKB-KW"/>
</dbReference>
<dbReference type="NCBIfam" id="TIGR00093">
    <property type="entry name" value="pseudouridine synthase"/>
    <property type="match status" value="1"/>
</dbReference>
<evidence type="ECO:0000256" key="4">
    <source>
        <dbReference type="PROSITE-ProRule" id="PRU00182"/>
    </source>
</evidence>
<evidence type="ECO:0000256" key="1">
    <source>
        <dbReference type="ARBA" id="ARBA00000073"/>
    </source>
</evidence>
<reference evidence="7 8" key="1">
    <citation type="submission" date="2019-03" db="EMBL/GenBank/DDBJ databases">
        <title>Whole genome sequence of a novel Rubrobacter taiwanensis strain, isolated from Yellowstone National Park.</title>
        <authorList>
            <person name="Freed S."/>
            <person name="Ramaley R.F."/>
            <person name="Kyndt J.A."/>
        </authorList>
    </citation>
    <scope>NUCLEOTIDE SEQUENCE [LARGE SCALE GENOMIC DNA]</scope>
    <source>
        <strain evidence="7 8">Yellowstone</strain>
    </source>
</reference>
<evidence type="ECO:0000256" key="2">
    <source>
        <dbReference type="ARBA" id="ARBA00008348"/>
    </source>
</evidence>
<dbReference type="InterPro" id="IPR006145">
    <property type="entry name" value="PsdUridine_synth_RsuA/RluA"/>
</dbReference>
<dbReference type="InterPro" id="IPR018496">
    <property type="entry name" value="PsdUridine_synth_RsuA/RluB_CS"/>
</dbReference>
<dbReference type="EMBL" id="SKBU01000014">
    <property type="protein sequence ID" value="TCJ17250.1"/>
    <property type="molecule type" value="Genomic_DNA"/>
</dbReference>
<evidence type="ECO:0000313" key="8">
    <source>
        <dbReference type="Proteomes" id="UP000295244"/>
    </source>
</evidence>
<keyword evidence="8" id="KW-1185">Reference proteome</keyword>
<comment type="similarity">
    <text evidence="2 5">Belongs to the pseudouridine synthase RsuA family.</text>
</comment>
<keyword evidence="3 5" id="KW-0413">Isomerase</keyword>